<dbReference type="GeneID" id="30920096"/>
<name>M0LNN5_NATLA</name>
<dbReference type="Proteomes" id="UP000186547">
    <property type="component" value="Chromosome"/>
</dbReference>
<dbReference type="eggNOG" id="arCOG00976">
    <property type="taxonomic scope" value="Archaea"/>
</dbReference>
<evidence type="ECO:0000256" key="5">
    <source>
        <dbReference type="ARBA" id="ARBA00022603"/>
    </source>
</evidence>
<dbReference type="EMBL" id="AOLZ01000029">
    <property type="protein sequence ID" value="EMA35106.1"/>
    <property type="molecule type" value="Genomic_DNA"/>
</dbReference>
<dbReference type="PANTHER" id="PTHR11579">
    <property type="entry name" value="PROTEIN-L-ISOASPARTATE O-METHYLTRANSFERASE"/>
    <property type="match status" value="1"/>
</dbReference>
<keyword evidence="7" id="KW-0949">S-adenosyl-L-methionine</keyword>
<evidence type="ECO:0000256" key="2">
    <source>
        <dbReference type="ARBA" id="ARBA00005369"/>
    </source>
</evidence>
<keyword evidence="5 11" id="KW-0489">Methyltransferase</keyword>
<comment type="subcellular location">
    <subcellularLocation>
        <location evidence="1">Cytoplasm</location>
    </subcellularLocation>
</comment>
<organism evidence="11 12">
    <name type="scientific">Natronobacterium lacisalsi AJ5</name>
    <dbReference type="NCBI Taxonomy" id="358396"/>
    <lineage>
        <taxon>Archaea</taxon>
        <taxon>Methanobacteriati</taxon>
        <taxon>Methanobacteriota</taxon>
        <taxon>Stenosarchaea group</taxon>
        <taxon>Halobacteria</taxon>
        <taxon>Halobacteriales</taxon>
        <taxon>Natrialbaceae</taxon>
        <taxon>Natronobacterium</taxon>
    </lineage>
</organism>
<comment type="catalytic activity">
    <reaction evidence="9">
        <text>[protein]-L-isoaspartate + S-adenosyl-L-methionine = [protein]-L-isoaspartate alpha-methyl ester + S-adenosyl-L-homocysteine</text>
        <dbReference type="Rhea" id="RHEA:12705"/>
        <dbReference type="Rhea" id="RHEA-COMP:12143"/>
        <dbReference type="Rhea" id="RHEA-COMP:12144"/>
        <dbReference type="ChEBI" id="CHEBI:57856"/>
        <dbReference type="ChEBI" id="CHEBI:59789"/>
        <dbReference type="ChEBI" id="CHEBI:90596"/>
        <dbReference type="ChEBI" id="CHEBI:90598"/>
        <dbReference type="EC" id="2.1.1.77"/>
    </reaction>
</comment>
<evidence type="ECO:0000256" key="8">
    <source>
        <dbReference type="ARBA" id="ARBA00025330"/>
    </source>
</evidence>
<dbReference type="GO" id="GO:0004719">
    <property type="term" value="F:protein-L-isoaspartate (D-aspartate) O-methyltransferase activity"/>
    <property type="evidence" value="ECO:0007669"/>
    <property type="project" value="UniProtKB-EC"/>
</dbReference>
<dbReference type="AlphaFoldDB" id="M0LNN5"/>
<evidence type="ECO:0000256" key="3">
    <source>
        <dbReference type="ARBA" id="ARBA00011890"/>
    </source>
</evidence>
<dbReference type="PANTHER" id="PTHR11579:SF0">
    <property type="entry name" value="PROTEIN-L-ISOASPARTATE(D-ASPARTATE) O-METHYLTRANSFERASE"/>
    <property type="match status" value="1"/>
</dbReference>
<evidence type="ECO:0000313" key="13">
    <source>
        <dbReference type="Proteomes" id="UP000186547"/>
    </source>
</evidence>
<evidence type="ECO:0000313" key="10">
    <source>
        <dbReference type="EMBL" id="APW96832.1"/>
    </source>
</evidence>
<accession>M0LNN5</accession>
<dbReference type="GO" id="GO:0005737">
    <property type="term" value="C:cytoplasm"/>
    <property type="evidence" value="ECO:0007669"/>
    <property type="project" value="UniProtKB-SubCell"/>
</dbReference>
<evidence type="ECO:0000256" key="9">
    <source>
        <dbReference type="ARBA" id="ARBA00029295"/>
    </source>
</evidence>
<reference evidence="11 12" key="2">
    <citation type="journal article" date="2014" name="PLoS Genet.">
        <title>Phylogenetically driven sequencing of extremely halophilic archaea reveals strategies for static and dynamic osmo-response.</title>
        <authorList>
            <person name="Becker E.A."/>
            <person name="Seitzer P.M."/>
            <person name="Tritt A."/>
            <person name="Larsen D."/>
            <person name="Krusor M."/>
            <person name="Yao A.I."/>
            <person name="Wu D."/>
            <person name="Madern D."/>
            <person name="Eisen J.A."/>
            <person name="Darling A.E."/>
            <person name="Facciotti M.T."/>
        </authorList>
    </citation>
    <scope>NUCLEOTIDE SEQUENCE [LARGE SCALE GENOMIC DNA]</scope>
    <source>
        <strain evidence="11 12">AJ5</strain>
    </source>
</reference>
<gene>
    <name evidence="11" type="ORF">C445_06405</name>
    <name evidence="10" type="ORF">CHINAEXTREME_03190</name>
</gene>
<dbReference type="SUPFAM" id="SSF53335">
    <property type="entry name" value="S-adenosyl-L-methionine-dependent methyltransferases"/>
    <property type="match status" value="1"/>
</dbReference>
<dbReference type="CDD" id="cd02440">
    <property type="entry name" value="AdoMet_MTases"/>
    <property type="match status" value="1"/>
</dbReference>
<comment type="similarity">
    <text evidence="2">Belongs to the methyltransferase superfamily. L-isoaspartyl/D-aspartyl protein methyltransferase family.</text>
</comment>
<evidence type="ECO:0000256" key="6">
    <source>
        <dbReference type="ARBA" id="ARBA00022679"/>
    </source>
</evidence>
<reference evidence="10 13" key="1">
    <citation type="journal article" date="2011" name="J. Bacteriol.">
        <title>Genome sequence of Halobiforma lacisalsi AJ5, an extremely halophilic archaeon which harbors a bop gene.</title>
        <authorList>
            <person name="Jiang X."/>
            <person name="Wang S."/>
            <person name="Cheng H."/>
            <person name="Huo Y."/>
            <person name="Zhang X."/>
            <person name="Zhu X."/>
            <person name="Han X."/>
            <person name="Ni P."/>
            <person name="Wu M."/>
        </authorList>
    </citation>
    <scope>NUCLEOTIDE SEQUENCE [LARGE SCALE GENOMIC DNA]</scope>
    <source>
        <strain evidence="10 13">AJ5</strain>
    </source>
</reference>
<evidence type="ECO:0000256" key="7">
    <source>
        <dbReference type="ARBA" id="ARBA00022691"/>
    </source>
</evidence>
<protein>
    <recommendedName>
        <fullName evidence="3">protein-L-isoaspartate(D-aspartate) O-methyltransferase</fullName>
        <ecNumber evidence="3">2.1.1.77</ecNumber>
    </recommendedName>
</protein>
<reference evidence="10" key="3">
    <citation type="submission" date="2017-01" db="EMBL/GenBank/DDBJ databases">
        <authorList>
            <person name="Mah S.A."/>
            <person name="Swanson W.J."/>
            <person name="Moy G.W."/>
            <person name="Vacquier V.D."/>
        </authorList>
    </citation>
    <scope>NUCLEOTIDE SEQUENCE</scope>
    <source>
        <strain evidence="10">AJ5</strain>
    </source>
</reference>
<dbReference type="InterPro" id="IPR000682">
    <property type="entry name" value="PCMT"/>
</dbReference>
<dbReference type="PATRIC" id="fig|358396.7.peg.1297"/>
<sequence length="249" mass="27450">MDPAVLREDMVDGLESPAKGVLADEDVAVAMRDVPRHEFVDDERTAYADREHEILGTRVLPPSIVARLFEALAIEDDDSVLIVGAGVGYTAAVAAELVDETDVHAVDIARPLVAEARTNLERAGYGGVLVDRRDGAEGLPEYAPFDRILVEAAAVDAPRALLEQLAPDGRLVFPRGSRRQRLVSISPNGVDREFGVVSFDPLLVDGEQSGAVERNRMAREDRERARRRAASRTGWEQEWIEWDDRVESN</sequence>
<dbReference type="STRING" id="358396.CHINAEXTREME_03190"/>
<dbReference type="Proteomes" id="UP000011555">
    <property type="component" value="Unassembled WGS sequence"/>
</dbReference>
<dbReference type="RefSeq" id="WP_007141018.1">
    <property type="nucleotide sequence ID" value="NZ_AOLZ01000029.1"/>
</dbReference>
<keyword evidence="4" id="KW-0963">Cytoplasm</keyword>
<dbReference type="KEGG" id="hlc:CHINAEXTREME03190"/>
<evidence type="ECO:0000256" key="4">
    <source>
        <dbReference type="ARBA" id="ARBA00022490"/>
    </source>
</evidence>
<dbReference type="Gene3D" id="3.40.50.150">
    <property type="entry name" value="Vaccinia Virus protein VP39"/>
    <property type="match status" value="1"/>
</dbReference>
<proteinExistence type="inferred from homology"/>
<dbReference type="EC" id="2.1.1.77" evidence="3"/>
<evidence type="ECO:0000313" key="11">
    <source>
        <dbReference type="EMBL" id="EMA35106.1"/>
    </source>
</evidence>
<dbReference type="InterPro" id="IPR029063">
    <property type="entry name" value="SAM-dependent_MTases_sf"/>
</dbReference>
<dbReference type="GO" id="GO:0032259">
    <property type="term" value="P:methylation"/>
    <property type="evidence" value="ECO:0007669"/>
    <property type="project" value="UniProtKB-KW"/>
</dbReference>
<keyword evidence="6 11" id="KW-0808">Transferase</keyword>
<evidence type="ECO:0000256" key="1">
    <source>
        <dbReference type="ARBA" id="ARBA00004496"/>
    </source>
</evidence>
<keyword evidence="12" id="KW-1185">Reference proteome</keyword>
<comment type="function">
    <text evidence="8">Catalyzes the methyl esterification of L-isoaspartyl residues in peptides and proteins that result from spontaneous decomposition of normal L-aspartyl and L-asparaginyl residues. It plays a role in the repair and/or degradation of damaged proteins.</text>
</comment>
<evidence type="ECO:0000313" key="12">
    <source>
        <dbReference type="Proteomes" id="UP000011555"/>
    </source>
</evidence>
<dbReference type="EMBL" id="CP019285">
    <property type="protein sequence ID" value="APW96832.1"/>
    <property type="molecule type" value="Genomic_DNA"/>
</dbReference>
<dbReference type="Pfam" id="PF01135">
    <property type="entry name" value="PCMT"/>
    <property type="match status" value="1"/>
</dbReference>